<dbReference type="PANTHER" id="PTHR11200:SF257">
    <property type="entry name" value="PHOSPHOINOSITIDE 5-PHOSPHATASE"/>
    <property type="match status" value="1"/>
</dbReference>
<feature type="compositionally biased region" description="Acidic residues" evidence="6">
    <location>
        <begin position="996"/>
        <end position="1005"/>
    </location>
</feature>
<name>A0AAN9G8M6_9CAEN</name>
<comment type="similarity">
    <text evidence="2">Belongs to the synaptojanin family.</text>
</comment>
<dbReference type="InterPro" id="IPR035979">
    <property type="entry name" value="RBD_domain_sf"/>
</dbReference>
<evidence type="ECO:0000259" key="7">
    <source>
        <dbReference type="PROSITE" id="PS50275"/>
    </source>
</evidence>
<evidence type="ECO:0000256" key="1">
    <source>
        <dbReference type="ARBA" id="ARBA00001786"/>
    </source>
</evidence>
<dbReference type="SMART" id="SM00128">
    <property type="entry name" value="IPPc"/>
    <property type="match status" value="1"/>
</dbReference>
<feature type="compositionally biased region" description="Pro residues" evidence="6">
    <location>
        <begin position="1038"/>
        <end position="1060"/>
    </location>
</feature>
<dbReference type="InterPro" id="IPR015047">
    <property type="entry name" value="SYNJ1/2_RRM"/>
</dbReference>
<feature type="domain" description="SAC" evidence="7">
    <location>
        <begin position="127"/>
        <end position="455"/>
    </location>
</feature>
<feature type="compositionally biased region" description="Low complexity" evidence="6">
    <location>
        <begin position="1263"/>
        <end position="1273"/>
    </location>
</feature>
<feature type="compositionally biased region" description="Pro residues" evidence="6">
    <location>
        <begin position="1093"/>
        <end position="1119"/>
    </location>
</feature>
<proteinExistence type="inferred from homology"/>
<gene>
    <name evidence="8" type="ORF">V1264_003232</name>
</gene>
<dbReference type="InterPro" id="IPR046985">
    <property type="entry name" value="IP5"/>
</dbReference>
<dbReference type="SUPFAM" id="SSF54928">
    <property type="entry name" value="RNA-binding domain, RBD"/>
    <property type="match status" value="1"/>
</dbReference>
<dbReference type="InterPro" id="IPR000300">
    <property type="entry name" value="IPPc"/>
</dbReference>
<evidence type="ECO:0000256" key="5">
    <source>
        <dbReference type="ARBA" id="ARBA00022801"/>
    </source>
</evidence>
<evidence type="ECO:0000256" key="4">
    <source>
        <dbReference type="ARBA" id="ARBA00013044"/>
    </source>
</evidence>
<dbReference type="InterPro" id="IPR012677">
    <property type="entry name" value="Nucleotide-bd_a/b_plait_sf"/>
</dbReference>
<dbReference type="GO" id="GO:0004439">
    <property type="term" value="F:phosphatidylinositol-4,5-bisphosphate 5-phosphatase activity"/>
    <property type="evidence" value="ECO:0007669"/>
    <property type="project" value="UniProtKB-EC"/>
</dbReference>
<evidence type="ECO:0000313" key="8">
    <source>
        <dbReference type="EMBL" id="KAK7099032.1"/>
    </source>
</evidence>
<dbReference type="InterPro" id="IPR036691">
    <property type="entry name" value="Endo/exonu/phosph_ase_sf"/>
</dbReference>
<evidence type="ECO:0000313" key="9">
    <source>
        <dbReference type="Proteomes" id="UP001374579"/>
    </source>
</evidence>
<evidence type="ECO:0000256" key="3">
    <source>
        <dbReference type="ARBA" id="ARBA00009678"/>
    </source>
</evidence>
<evidence type="ECO:0000256" key="6">
    <source>
        <dbReference type="SAM" id="MobiDB-lite"/>
    </source>
</evidence>
<dbReference type="GO" id="GO:0003676">
    <property type="term" value="F:nucleic acid binding"/>
    <property type="evidence" value="ECO:0007669"/>
    <property type="project" value="InterPro"/>
</dbReference>
<dbReference type="Proteomes" id="UP001374579">
    <property type="component" value="Unassembled WGS sequence"/>
</dbReference>
<dbReference type="PANTHER" id="PTHR11200">
    <property type="entry name" value="INOSITOL 5-PHOSPHATASE"/>
    <property type="match status" value="1"/>
</dbReference>
<sequence>MAMGRGFRVFHKLPPDNESPYSVIMESKQQEDTLMFESGAVVVLSSWEVEPLKKQYTKILDAYGCLGVLSLNTGSKPSGDTFIHYLVMVTGCLSVGKIGESEVFKVTAVQFLSLRNVPQDEERIVDVRKLLSSGTFYFSWRGNGNPWDLSLCAQRTLQDHDTDNRFFWNRMLHVHLQRYGIDCTSWLLKAMCGGVEIRTIYAGQHQAKACLISRLSCERAGTRFNVRGANDDGHVANFVETEQVIFLEDQVASSIQIRGSIPLFWEQPGINVGSHKVHMSRGYESAAPAMERHLRMVKQQYGNQVIVNLLGCKEGERMLSQAFQNHHQASVYKQDIPFIHFDYHSEIKGSNLKNLERLKAKIIKQIHEFDFFYSASITGGESHCQRQQTGTIRSNCLDCLDRTNAVQTMIGLEILPKMLECLGLASKPQMVGRFEEVYRQIWQHNGDHISRIYAGTGALGGGRSKYTDATRSATRAIQNNFLDSSKQEAIDVLLTGSSLYGDLADKARALLSSRYLHASPSILQTMVERAAEFTRPQPMRVCVATYNVNGGNHFRSILCKNVSLADWLLDAYKTHPGSMQAGYDYEKPIDIFAVGFEEIVDLNASNIMKASTTNAFEWQLEVQKTVSREHKYVLLTHIQLVGVVLFIYVRPHLAPFIRDVAVDKVKTGLGGATGNKGGVGIRFLVHSTSFCFVCAHLAAGQSQVNDRNEDYAEITRRMSFPMGRTILSHDYVFWCGDFNYRIDLPNDEVKRLTESENWAALQEFDQLNVQHAADKTFQGFKEGSTNFAPTYKYDMFSDDWDTSEKSRTPAWTDRILWRHRPLPFCPDDRATLLLYTRAELRVSDHRPVVALYEVETLEVVQDAKQQVLQEVVAQQGPPDGTVIISMANGEDFGDDEVVNEIVEKFTEVGEVIIVRFVGSDMWVLYKSGQDALEALHLDQTPVGGHTLSVRLKTPGWRAEIERELQLCSANTGALFNPYTNSLLGDDFSIPSMEFDMEDEEEEEDGAPGSTLQQPMQPASMRGASPERATDGGSSEIPGGPPARPPQPSRPEAPPARPPPASKGGADASQLIVAESTAVMRASPSPEVQRKQPPQRPGAPPAKPPPPQRPPGGPPRPSPPTARASAPGSPSRGQKEMPRVRQPLRPPPAATANARSKNAKIGSIGRPMNVKHTSHANTPEEAQKLMEMLMRGDSVVEGGAESLPQPLKPSASTSNIATGREEERSSLMPKPMPRSRTANEMDEAEVSNATANDGGSDIPPPPARRSFPTPTPRARSIDNLTSPEDGDAGSNNPVPQARPRPNREAPKAPAGGVSVFPTAFGEAGQRASVPPVPSARPNQRSVAGEGQLPAVPHRGPPPSGGEQPSLLDAPNSPAPAVSDPFDTSHVNDPFSVRRNPDPFDTSAVSGSFPNHQADPFATSADPFATSTTNHPDPFAVSGLNQADPFDASAVFSQGHAGKPDPFDTSAVHSGFGSGGTGFQTFSDFDNSQSMGGEASAPCPEGSPPPSPPASSCPFHTPPPLASAPPPPPPRRDLAAPAEPPTAPPPSFPPPVPSRPSAGDGVNLEGPPPVPNRPGGPPPVPRRPSPHSEA</sequence>
<organism evidence="8 9">
    <name type="scientific">Littorina saxatilis</name>
    <dbReference type="NCBI Taxonomy" id="31220"/>
    <lineage>
        <taxon>Eukaryota</taxon>
        <taxon>Metazoa</taxon>
        <taxon>Spiralia</taxon>
        <taxon>Lophotrochozoa</taxon>
        <taxon>Mollusca</taxon>
        <taxon>Gastropoda</taxon>
        <taxon>Caenogastropoda</taxon>
        <taxon>Littorinimorpha</taxon>
        <taxon>Littorinoidea</taxon>
        <taxon>Littorinidae</taxon>
        <taxon>Littorina</taxon>
    </lineage>
</organism>
<comment type="catalytic activity">
    <reaction evidence="1">
        <text>a 1,2-diacyl-sn-glycero-3-phospho-(1D-myo-inositol-4,5-bisphosphate) + H2O = a 1,2-diacyl-sn-glycero-3-phospho-(1D-myo-inositol 4-phosphate) + phosphate</text>
        <dbReference type="Rhea" id="RHEA:22764"/>
        <dbReference type="ChEBI" id="CHEBI:15377"/>
        <dbReference type="ChEBI" id="CHEBI:43474"/>
        <dbReference type="ChEBI" id="CHEBI:58178"/>
        <dbReference type="ChEBI" id="CHEBI:58456"/>
        <dbReference type="EC" id="3.1.3.36"/>
    </reaction>
</comment>
<keyword evidence="9" id="KW-1185">Reference proteome</keyword>
<dbReference type="SMART" id="SM01165">
    <property type="entry name" value="DUF1866"/>
    <property type="match status" value="1"/>
</dbReference>
<dbReference type="Gene3D" id="3.30.70.330">
    <property type="match status" value="1"/>
</dbReference>
<dbReference type="SUPFAM" id="SSF56219">
    <property type="entry name" value="DNase I-like"/>
    <property type="match status" value="1"/>
</dbReference>
<dbReference type="Pfam" id="PF02383">
    <property type="entry name" value="Syja_N"/>
    <property type="match status" value="1"/>
</dbReference>
<comment type="caution">
    <text evidence="8">The sequence shown here is derived from an EMBL/GenBank/DDBJ whole genome shotgun (WGS) entry which is preliminary data.</text>
</comment>
<dbReference type="GO" id="GO:0098793">
    <property type="term" value="C:presynapse"/>
    <property type="evidence" value="ECO:0007669"/>
    <property type="project" value="GOC"/>
</dbReference>
<protein>
    <recommendedName>
        <fullName evidence="4">phosphoinositide 5-phosphatase</fullName>
        <ecNumber evidence="4">3.1.3.36</ecNumber>
    </recommendedName>
</protein>
<dbReference type="EMBL" id="JBAMIC010000012">
    <property type="protein sequence ID" value="KAK7099032.1"/>
    <property type="molecule type" value="Genomic_DNA"/>
</dbReference>
<accession>A0AAN9G8M6</accession>
<feature type="compositionally biased region" description="Low complexity" evidence="6">
    <location>
        <begin position="1120"/>
        <end position="1131"/>
    </location>
</feature>
<dbReference type="PROSITE" id="PS50275">
    <property type="entry name" value="SAC"/>
    <property type="match status" value="1"/>
</dbReference>
<comment type="similarity">
    <text evidence="3">In the central section; belongs to the inositol 1,4,5-trisphosphate 5-phosphatase family.</text>
</comment>
<dbReference type="EC" id="3.1.3.36" evidence="4"/>
<feature type="compositionally biased region" description="Pro residues" evidence="6">
    <location>
        <begin position="1564"/>
        <end position="1581"/>
    </location>
</feature>
<dbReference type="GO" id="GO:0048488">
    <property type="term" value="P:synaptic vesicle endocytosis"/>
    <property type="evidence" value="ECO:0007669"/>
    <property type="project" value="TreeGrafter"/>
</dbReference>
<evidence type="ECO:0000256" key="2">
    <source>
        <dbReference type="ARBA" id="ARBA00008943"/>
    </source>
</evidence>
<feature type="compositionally biased region" description="Pro residues" evidence="6">
    <location>
        <begin position="1536"/>
        <end position="1552"/>
    </location>
</feature>
<reference evidence="8 9" key="1">
    <citation type="submission" date="2024-02" db="EMBL/GenBank/DDBJ databases">
        <title>Chromosome-scale genome assembly of the rough periwinkle Littorina saxatilis.</title>
        <authorList>
            <person name="De Jode A."/>
            <person name="Faria R."/>
            <person name="Formenti G."/>
            <person name="Sims Y."/>
            <person name="Smith T.P."/>
            <person name="Tracey A."/>
            <person name="Wood J.M.D."/>
            <person name="Zagrodzka Z.B."/>
            <person name="Johannesson K."/>
            <person name="Butlin R.K."/>
            <person name="Leder E.H."/>
        </authorList>
    </citation>
    <scope>NUCLEOTIDE SEQUENCE [LARGE SCALE GENOMIC DNA]</scope>
    <source>
        <strain evidence="8">Snail1</strain>
        <tissue evidence="8">Muscle</tissue>
    </source>
</reference>
<dbReference type="Pfam" id="PF08952">
    <property type="entry name" value="DUF1866"/>
    <property type="match status" value="1"/>
</dbReference>
<feature type="region of interest" description="Disordered" evidence="6">
    <location>
        <begin position="996"/>
        <end position="1588"/>
    </location>
</feature>
<dbReference type="InterPro" id="IPR002013">
    <property type="entry name" value="SAC_dom"/>
</dbReference>
<dbReference type="Gene3D" id="3.60.10.10">
    <property type="entry name" value="Endonuclease/exonuclease/phosphatase"/>
    <property type="match status" value="1"/>
</dbReference>
<keyword evidence="5" id="KW-0378">Hydrolase</keyword>
<dbReference type="GO" id="GO:0046856">
    <property type="term" value="P:phosphatidylinositol dephosphorylation"/>
    <property type="evidence" value="ECO:0007669"/>
    <property type="project" value="InterPro"/>
</dbReference>
<dbReference type="Pfam" id="PF22669">
    <property type="entry name" value="Exo_endo_phos2"/>
    <property type="match status" value="1"/>
</dbReference>
<feature type="compositionally biased region" description="Pro residues" evidence="6">
    <location>
        <begin position="1499"/>
        <end position="1527"/>
    </location>
</feature>